<dbReference type="Pfam" id="PF13181">
    <property type="entry name" value="TPR_8"/>
    <property type="match status" value="1"/>
</dbReference>
<dbReference type="SUPFAM" id="SSF48452">
    <property type="entry name" value="TPR-like"/>
    <property type="match status" value="3"/>
</dbReference>
<reference evidence="4" key="1">
    <citation type="submission" date="2025-08" db="UniProtKB">
        <authorList>
            <consortium name="RefSeq"/>
        </authorList>
    </citation>
    <scope>IDENTIFICATION</scope>
</reference>
<keyword evidence="1 2" id="KW-0802">TPR repeat</keyword>
<sequence length="551" mass="62558">MQTVSVDQLSKLYENGLYGSLKLLASFQLSLSAFTILKDDDFQTAALKYQILVLYGDSLYKEGDYKMAELQYCDALKLRKSLDRIKSQQRQSILYSEVDVKYKIYECYIQLKDFKQAMSTLESIDQKQRTSLINMMLARLYQKHGMERSAITCYKDVLRLEPLALEAATALLDLGTPMQEVQNLVCKIGTPSFTPEWLIQYIKGYALVSLNKNLKALQVFKPLENQTLKNNPFLIAQIAESYFKAGDIENAKLTYERIRLVNKYYIKGMDIYAQLLADDNQKADLQMLSQDLLEINDQSVECWVTLAYYSFCSAQKARAVYFAQKAHVTDVTNIQALLLKASLLHSLNKTQEALIHFREAIRLDPKRFDSYSGLVDCHISTKKLKDGLFIARNAHKTIGTNARTLTLCAKVYAEETQTLEKAKSMLKKALSTDASYVPATIILAEVLIKEKLYNEAEQVLHKQLAIRQTSTLYRLAGDCMKLMGKVEEGIIMYDKALRLDPDNAQALDGLHGIDRNSTTGELDLSDIVGREPRDRSSMEDVELASGVDWID</sequence>
<dbReference type="InterPro" id="IPR011990">
    <property type="entry name" value="TPR-like_helical_dom_sf"/>
</dbReference>
<accession>A0ABM4CMX6</accession>
<dbReference type="Pfam" id="PF09295">
    <property type="entry name" value="ChAPs"/>
    <property type="match status" value="1"/>
</dbReference>
<dbReference type="InterPro" id="IPR019734">
    <property type="entry name" value="TPR_rpt"/>
</dbReference>
<dbReference type="Proteomes" id="UP001652625">
    <property type="component" value="Chromosome 10"/>
</dbReference>
<dbReference type="Gene3D" id="1.25.40.10">
    <property type="entry name" value="Tetratricopeptide repeat domain"/>
    <property type="match status" value="2"/>
</dbReference>
<dbReference type="PANTHER" id="PTHR12558">
    <property type="entry name" value="CELL DIVISION CYCLE 16,23,27"/>
    <property type="match status" value="1"/>
</dbReference>
<dbReference type="GeneID" id="100204685"/>
<evidence type="ECO:0000256" key="2">
    <source>
        <dbReference type="PROSITE-ProRule" id="PRU00339"/>
    </source>
</evidence>
<feature type="repeat" description="TPR" evidence="2">
    <location>
        <begin position="334"/>
        <end position="367"/>
    </location>
</feature>
<keyword evidence="3" id="KW-1185">Reference proteome</keyword>
<evidence type="ECO:0000256" key="1">
    <source>
        <dbReference type="ARBA" id="ARBA00022803"/>
    </source>
</evidence>
<dbReference type="InterPro" id="IPR015374">
    <property type="entry name" value="ChAPs"/>
</dbReference>
<dbReference type="Pfam" id="PF14559">
    <property type="entry name" value="TPR_19"/>
    <property type="match status" value="1"/>
</dbReference>
<dbReference type="PROSITE" id="PS50005">
    <property type="entry name" value="TPR"/>
    <property type="match status" value="2"/>
</dbReference>
<dbReference type="PANTHER" id="PTHR12558:SF36">
    <property type="entry name" value="ANAPHASE-PROMOTING COMPLEX SUBUNIT 7"/>
    <property type="match status" value="1"/>
</dbReference>
<evidence type="ECO:0000313" key="4">
    <source>
        <dbReference type="RefSeq" id="XP_065663174.1"/>
    </source>
</evidence>
<proteinExistence type="predicted"/>
<dbReference type="RefSeq" id="XP_065663174.1">
    <property type="nucleotide sequence ID" value="XM_065807102.1"/>
</dbReference>
<organism evidence="3 4">
    <name type="scientific">Hydra vulgaris</name>
    <name type="common">Hydra</name>
    <name type="synonym">Hydra attenuata</name>
    <dbReference type="NCBI Taxonomy" id="6087"/>
    <lineage>
        <taxon>Eukaryota</taxon>
        <taxon>Metazoa</taxon>
        <taxon>Cnidaria</taxon>
        <taxon>Hydrozoa</taxon>
        <taxon>Hydroidolina</taxon>
        <taxon>Anthoathecata</taxon>
        <taxon>Aplanulata</taxon>
        <taxon>Hydridae</taxon>
        <taxon>Hydra</taxon>
    </lineage>
</organism>
<name>A0ABM4CMX6_HYDVU</name>
<feature type="repeat" description="TPR" evidence="2">
    <location>
        <begin position="470"/>
        <end position="503"/>
    </location>
</feature>
<protein>
    <submittedName>
        <fullName evidence="4">Anaphase-promoting complex subunit 7 isoform X4</fullName>
    </submittedName>
</protein>
<dbReference type="SMART" id="SM00028">
    <property type="entry name" value="TPR"/>
    <property type="match status" value="5"/>
</dbReference>
<gene>
    <name evidence="4" type="primary">LOC100204685</name>
</gene>
<evidence type="ECO:0000313" key="3">
    <source>
        <dbReference type="Proteomes" id="UP001652625"/>
    </source>
</evidence>